<organism evidence="2 3">
    <name type="scientific">Cinchona calisaya</name>
    <dbReference type="NCBI Taxonomy" id="153742"/>
    <lineage>
        <taxon>Eukaryota</taxon>
        <taxon>Viridiplantae</taxon>
        <taxon>Streptophyta</taxon>
        <taxon>Embryophyta</taxon>
        <taxon>Tracheophyta</taxon>
        <taxon>Spermatophyta</taxon>
        <taxon>Magnoliopsida</taxon>
        <taxon>eudicotyledons</taxon>
        <taxon>Gunneridae</taxon>
        <taxon>Pentapetalae</taxon>
        <taxon>asterids</taxon>
        <taxon>lamiids</taxon>
        <taxon>Gentianales</taxon>
        <taxon>Rubiaceae</taxon>
        <taxon>Cinchonoideae</taxon>
        <taxon>Cinchoneae</taxon>
        <taxon>Cinchona</taxon>
    </lineage>
</organism>
<keyword evidence="3" id="KW-1185">Reference proteome</keyword>
<dbReference type="Proteomes" id="UP001630127">
    <property type="component" value="Unassembled WGS sequence"/>
</dbReference>
<feature type="compositionally biased region" description="Low complexity" evidence="1">
    <location>
        <begin position="210"/>
        <end position="221"/>
    </location>
</feature>
<dbReference type="EMBL" id="JBJUIK010000008">
    <property type="protein sequence ID" value="KAL3520702.1"/>
    <property type="molecule type" value="Genomic_DNA"/>
</dbReference>
<sequence length="250" mass="27831">MQFEEAISNQNMENFYDDDDSEAEDTLSLCDYSINTIAAEDQQDYSMRVLQSSTCPISSSSSSDQEHYFEFCSGEWSTTSTSYPPENIIFCGKIIPSGEPSSQIDLQNLKKPVQSFGWNGSHNISIASSKKEKKKLNNISTVDNGKISGLTSSIGKFRWSLFLFGGSRRFLPTEMVLRDIKSRQSRRRRSPSSSTLFGLKSNDHDNKEMSVNNNVGSRSSRSSSCQLLLGLLKAIGFGGQRRANNVVKVL</sequence>
<feature type="region of interest" description="Disordered" evidence="1">
    <location>
        <begin position="1"/>
        <end position="20"/>
    </location>
</feature>
<dbReference type="PANTHER" id="PTHR34130:SF3">
    <property type="entry name" value="DUF1645 FAMILY PROTEIN"/>
    <property type="match status" value="1"/>
</dbReference>
<protein>
    <submittedName>
        <fullName evidence="2">Uncharacterized protein</fullName>
    </submittedName>
</protein>
<evidence type="ECO:0000313" key="3">
    <source>
        <dbReference type="Proteomes" id="UP001630127"/>
    </source>
</evidence>
<accession>A0ABD2ZQF3</accession>
<gene>
    <name evidence="2" type="ORF">ACH5RR_018851</name>
</gene>
<dbReference type="AlphaFoldDB" id="A0ABD2ZQF3"/>
<comment type="caution">
    <text evidence="2">The sequence shown here is derived from an EMBL/GenBank/DDBJ whole genome shotgun (WGS) entry which is preliminary data.</text>
</comment>
<evidence type="ECO:0000256" key="1">
    <source>
        <dbReference type="SAM" id="MobiDB-lite"/>
    </source>
</evidence>
<feature type="region of interest" description="Disordered" evidence="1">
    <location>
        <begin position="182"/>
        <end position="221"/>
    </location>
</feature>
<name>A0ABD2ZQF3_9GENT</name>
<evidence type="ECO:0000313" key="2">
    <source>
        <dbReference type="EMBL" id="KAL3520702.1"/>
    </source>
</evidence>
<proteinExistence type="predicted"/>
<dbReference type="PANTHER" id="PTHR34130">
    <property type="entry name" value="OS08G0243800 PROTEIN"/>
    <property type="match status" value="1"/>
</dbReference>
<reference evidence="2 3" key="1">
    <citation type="submission" date="2024-11" db="EMBL/GenBank/DDBJ databases">
        <title>A near-complete genome assembly of Cinchona calisaya.</title>
        <authorList>
            <person name="Lian D.C."/>
            <person name="Zhao X.W."/>
            <person name="Wei L."/>
        </authorList>
    </citation>
    <scope>NUCLEOTIDE SEQUENCE [LARGE SCALE GENOMIC DNA]</scope>
    <source>
        <tissue evidence="2">Nenye</tissue>
    </source>
</reference>